<comment type="caution">
    <text evidence="1">The sequence shown here is derived from an EMBL/GenBank/DDBJ whole genome shotgun (WGS) entry which is preliminary data.</text>
</comment>
<accession>A0A0V0SNF0</accession>
<reference evidence="1 2" key="1">
    <citation type="submission" date="2015-01" db="EMBL/GenBank/DDBJ databases">
        <title>Evolution of Trichinella species and genotypes.</title>
        <authorList>
            <person name="Korhonen P.K."/>
            <person name="Edoardo P."/>
            <person name="Giuseppe L.R."/>
            <person name="Gasser R.B."/>
        </authorList>
    </citation>
    <scope>NUCLEOTIDE SEQUENCE [LARGE SCALE GENOMIC DNA]</scope>
    <source>
        <strain evidence="1">ISS417</strain>
    </source>
</reference>
<sequence length="32" mass="3889">MWEYLYPYINNRLLAPACPPQRHGWFDRLPAV</sequence>
<name>A0A0V0SNF0_9BILA</name>
<evidence type="ECO:0000313" key="2">
    <source>
        <dbReference type="Proteomes" id="UP000055048"/>
    </source>
</evidence>
<dbReference type="EMBL" id="JYDJ01004638">
    <property type="protein sequence ID" value="KRX28416.1"/>
    <property type="molecule type" value="Genomic_DNA"/>
</dbReference>
<dbReference type="Proteomes" id="UP000055048">
    <property type="component" value="Unassembled WGS sequence"/>
</dbReference>
<evidence type="ECO:0000313" key="1">
    <source>
        <dbReference type="EMBL" id="KRX28416.1"/>
    </source>
</evidence>
<dbReference type="AlphaFoldDB" id="A0A0V0SNF0"/>
<organism evidence="1 2">
    <name type="scientific">Trichinella murrelli</name>
    <dbReference type="NCBI Taxonomy" id="144512"/>
    <lineage>
        <taxon>Eukaryota</taxon>
        <taxon>Metazoa</taxon>
        <taxon>Ecdysozoa</taxon>
        <taxon>Nematoda</taxon>
        <taxon>Enoplea</taxon>
        <taxon>Dorylaimia</taxon>
        <taxon>Trichinellida</taxon>
        <taxon>Trichinellidae</taxon>
        <taxon>Trichinella</taxon>
    </lineage>
</organism>
<keyword evidence="2" id="KW-1185">Reference proteome</keyword>
<protein>
    <submittedName>
        <fullName evidence="1">Uncharacterized protein</fullName>
    </submittedName>
</protein>
<gene>
    <name evidence="1" type="ORF">T05_10054</name>
</gene>
<proteinExistence type="predicted"/>